<name>A0AAD8T590_LOLMU</name>
<proteinExistence type="predicted"/>
<evidence type="ECO:0000259" key="1">
    <source>
        <dbReference type="Pfam" id="PF12274"/>
    </source>
</evidence>
<dbReference type="InterPro" id="IPR046527">
    <property type="entry name" value="PIR2-like_helical"/>
</dbReference>
<dbReference type="EMBL" id="JAUUTY010000003">
    <property type="protein sequence ID" value="KAK1670156.1"/>
    <property type="molecule type" value="Genomic_DNA"/>
</dbReference>
<dbReference type="InterPro" id="IPR022059">
    <property type="entry name" value="DUF3615"/>
</dbReference>
<dbReference type="PANTHER" id="PTHR33120:SF62">
    <property type="entry name" value="PIR2-LIKE HELICAL DOMAIN-CONTAINING PROTEIN"/>
    <property type="match status" value="1"/>
</dbReference>
<dbReference type="Proteomes" id="UP001231189">
    <property type="component" value="Unassembled WGS sequence"/>
</dbReference>
<evidence type="ECO:0000313" key="3">
    <source>
        <dbReference type="EMBL" id="KAK1670156.1"/>
    </source>
</evidence>
<protein>
    <submittedName>
        <fullName evidence="3">Uncharacterized protein</fullName>
    </submittedName>
</protein>
<feature type="domain" description="PIR2-like helical" evidence="2">
    <location>
        <begin position="1"/>
        <end position="79"/>
    </location>
</feature>
<dbReference type="Pfam" id="PF12274">
    <property type="entry name" value="DUF3615"/>
    <property type="match status" value="1"/>
</dbReference>
<reference evidence="3" key="1">
    <citation type="submission" date="2023-07" db="EMBL/GenBank/DDBJ databases">
        <title>A chromosome-level genome assembly of Lolium multiflorum.</title>
        <authorList>
            <person name="Chen Y."/>
            <person name="Copetti D."/>
            <person name="Kolliker R."/>
            <person name="Studer B."/>
        </authorList>
    </citation>
    <scope>NUCLEOTIDE SEQUENCE</scope>
    <source>
        <strain evidence="3">02402/16</strain>
        <tissue evidence="3">Leaf</tissue>
    </source>
</reference>
<keyword evidence="4" id="KW-1185">Reference proteome</keyword>
<gene>
    <name evidence="3" type="ORF">QYE76_058315</name>
</gene>
<sequence>MDPVSNIVLSAVWYDTNFPLPDADRRTQPHDILDTVAILRAMSRSLHGLVALLHATSGQQLPLHEILKYLCYAQCDLSVMLQPHLLQDGSSPNPFVAAATAAEHPQASSVAAFFASLAPTKLDKLRSLMTSATANNTALSCESLTQIRTILKEETAATRPLSQRRNLSKTALGILASKRQAYDRQQSLIRGKIQQLLREYARGHPSEPKYKLDFICGTALADHPRYGKFYHVNFMAATKSASGNTLFFAQFMAYHDYPKTSICCPLPQAYDTGRCYYGRESARKLAYPDHSVDYFSSTDFTDGGLDNTEDTLDTDFLYFDSERDVELAKVLQRMAKQDEARQRSARFDEWRMAPLC</sequence>
<evidence type="ECO:0000259" key="2">
    <source>
        <dbReference type="Pfam" id="PF20235"/>
    </source>
</evidence>
<evidence type="ECO:0000313" key="4">
    <source>
        <dbReference type="Proteomes" id="UP001231189"/>
    </source>
</evidence>
<dbReference type="AlphaFoldDB" id="A0AAD8T590"/>
<feature type="domain" description="DUF3615" evidence="1">
    <location>
        <begin position="194"/>
        <end position="288"/>
    </location>
</feature>
<dbReference type="Pfam" id="PF20235">
    <property type="entry name" value="PIR2-like_helical"/>
    <property type="match status" value="1"/>
</dbReference>
<accession>A0AAD8T590</accession>
<organism evidence="3 4">
    <name type="scientific">Lolium multiflorum</name>
    <name type="common">Italian ryegrass</name>
    <name type="synonym">Lolium perenne subsp. multiflorum</name>
    <dbReference type="NCBI Taxonomy" id="4521"/>
    <lineage>
        <taxon>Eukaryota</taxon>
        <taxon>Viridiplantae</taxon>
        <taxon>Streptophyta</taxon>
        <taxon>Embryophyta</taxon>
        <taxon>Tracheophyta</taxon>
        <taxon>Spermatophyta</taxon>
        <taxon>Magnoliopsida</taxon>
        <taxon>Liliopsida</taxon>
        <taxon>Poales</taxon>
        <taxon>Poaceae</taxon>
        <taxon>BOP clade</taxon>
        <taxon>Pooideae</taxon>
        <taxon>Poodae</taxon>
        <taxon>Poeae</taxon>
        <taxon>Poeae Chloroplast Group 2 (Poeae type)</taxon>
        <taxon>Loliodinae</taxon>
        <taxon>Loliinae</taxon>
        <taxon>Lolium</taxon>
    </lineage>
</organism>
<dbReference type="PANTHER" id="PTHR33120">
    <property type="entry name" value="EXPRESSED PROTEIN-RELATED"/>
    <property type="match status" value="1"/>
</dbReference>
<comment type="caution">
    <text evidence="3">The sequence shown here is derived from an EMBL/GenBank/DDBJ whole genome shotgun (WGS) entry which is preliminary data.</text>
</comment>